<evidence type="ECO:0000256" key="2">
    <source>
        <dbReference type="SAM" id="Phobius"/>
    </source>
</evidence>
<reference evidence="3" key="1">
    <citation type="submission" date="2021-12" db="EMBL/GenBank/DDBJ databases">
        <title>Prjna785345.</title>
        <authorList>
            <person name="Rujirawat T."/>
            <person name="Krajaejun T."/>
        </authorList>
    </citation>
    <scope>NUCLEOTIDE SEQUENCE</scope>
    <source>
        <strain evidence="3">Pi057C3</strain>
    </source>
</reference>
<organism evidence="3 4">
    <name type="scientific">Pythium insidiosum</name>
    <name type="common">Pythiosis disease agent</name>
    <dbReference type="NCBI Taxonomy" id="114742"/>
    <lineage>
        <taxon>Eukaryota</taxon>
        <taxon>Sar</taxon>
        <taxon>Stramenopiles</taxon>
        <taxon>Oomycota</taxon>
        <taxon>Peronosporomycetes</taxon>
        <taxon>Pythiales</taxon>
        <taxon>Pythiaceae</taxon>
        <taxon>Pythium</taxon>
    </lineage>
</organism>
<evidence type="ECO:0000313" key="4">
    <source>
        <dbReference type="Proteomes" id="UP001209570"/>
    </source>
</evidence>
<feature type="region of interest" description="Disordered" evidence="1">
    <location>
        <begin position="608"/>
        <end position="642"/>
    </location>
</feature>
<keyword evidence="4" id="KW-1185">Reference proteome</keyword>
<evidence type="ECO:0008006" key="5">
    <source>
        <dbReference type="Google" id="ProtNLM"/>
    </source>
</evidence>
<keyword evidence="2" id="KW-1133">Transmembrane helix</keyword>
<dbReference type="AlphaFoldDB" id="A0AAD5L8J6"/>
<feature type="compositionally biased region" description="Polar residues" evidence="1">
    <location>
        <begin position="608"/>
        <end position="617"/>
    </location>
</feature>
<feature type="transmembrane region" description="Helical" evidence="2">
    <location>
        <begin position="444"/>
        <end position="466"/>
    </location>
</feature>
<feature type="transmembrane region" description="Helical" evidence="2">
    <location>
        <begin position="24"/>
        <end position="43"/>
    </location>
</feature>
<name>A0AAD5L8J6_PYTIN</name>
<keyword evidence="2" id="KW-0812">Transmembrane</keyword>
<evidence type="ECO:0000313" key="3">
    <source>
        <dbReference type="EMBL" id="KAJ0392877.1"/>
    </source>
</evidence>
<dbReference type="Proteomes" id="UP001209570">
    <property type="component" value="Unassembled WGS sequence"/>
</dbReference>
<dbReference type="EMBL" id="JAKCXM010000559">
    <property type="protein sequence ID" value="KAJ0392877.1"/>
    <property type="molecule type" value="Genomic_DNA"/>
</dbReference>
<accession>A0AAD5L8J6</accession>
<comment type="caution">
    <text evidence="3">The sequence shown here is derived from an EMBL/GenBank/DDBJ whole genome shotgun (WGS) entry which is preliminary data.</text>
</comment>
<keyword evidence="2" id="KW-0472">Membrane</keyword>
<gene>
    <name evidence="3" type="ORF">P43SY_001896</name>
</gene>
<proteinExistence type="predicted"/>
<evidence type="ECO:0000256" key="1">
    <source>
        <dbReference type="SAM" id="MobiDB-lite"/>
    </source>
</evidence>
<protein>
    <recommendedName>
        <fullName evidence="5">Transmembrane protein</fullName>
    </recommendedName>
</protein>
<sequence>MAPSSSSSSSRHALVDALLGVYNWSLWSLLSLLLFSQVLGVFWESTSSYQHQVFGLAPQRGLWTVAGANDDPFSDRVLVCALQGRVYRPLQLREALRRPSTTKRPANNSVHGYRVLSRDELPPLPRETFDFYSQTCAALSTTIDAVVSACRALGYDLDDANDGLEIVDGLDSDDLATLVDVLPVLVMPYWDNALAARYVVPGRDGSACTFRGSGLFANRRATTANLRGISRSLREAKTVEWLQLPGGSWRHGWYEHRSSGSRWYADMISTRQDGPFGIPQRQFDLLQGAREADCRASATACDAMVQVDRWGESMFVEQRSQYTDSIVIYNGQRHGLFFFDALNLQVVVSLYGLDTLISNVSLGMLLFRWMAAMLALANAPSPRLSLGIARLSLPTQTIGIGSLACMRSFHLLPIVLLPRLKTTLAAFWTLGCAFEGEQRALSEAWFVVYPAIAESLLLLYSLLNLLAKLLRRRVSDALFGPTLLLLCLMHYCRFEIAHSGGFGVDGRVGKVLSSREFDALSLYDLVATRRAFELNGRVASLFYCKLAAIAANATLPFLLWSEPIGRHLRRLHGRAALGSLSSLEQALAYRMDLSAGLGRSPIYDMVSATETAPTPGSKTGPAAHAPTTRARTARNNATVAPSATRTSSTRVVVAYELARSGYLVLDTTRLVSINHWFWLLATAPLRRRVRVLNIRVVVFSISPSTPAKVESLQPEFVRVSDKPIAAMPLWPIAARPFQ</sequence>
<feature type="compositionally biased region" description="Low complexity" evidence="1">
    <location>
        <begin position="621"/>
        <end position="641"/>
    </location>
</feature>
<feature type="transmembrane region" description="Helical" evidence="2">
    <location>
        <begin position="540"/>
        <end position="560"/>
    </location>
</feature>